<evidence type="ECO:0000256" key="1">
    <source>
        <dbReference type="SAM" id="MobiDB-lite"/>
    </source>
</evidence>
<protein>
    <submittedName>
        <fullName evidence="3">Putative lambda-crystallin-like</fullName>
    </submittedName>
</protein>
<gene>
    <name evidence="3" type="ORF">BSL78_01615</name>
</gene>
<accession>A0A2G8LMT3</accession>
<name>A0A2G8LMT3_STIJA</name>
<dbReference type="Proteomes" id="UP000230750">
    <property type="component" value="Unassembled WGS sequence"/>
</dbReference>
<evidence type="ECO:0000313" key="3">
    <source>
        <dbReference type="EMBL" id="PIK61490.1"/>
    </source>
</evidence>
<reference evidence="3 4" key="1">
    <citation type="journal article" date="2017" name="PLoS Biol.">
        <title>The sea cucumber genome provides insights into morphological evolution and visceral regeneration.</title>
        <authorList>
            <person name="Zhang X."/>
            <person name="Sun L."/>
            <person name="Yuan J."/>
            <person name="Sun Y."/>
            <person name="Gao Y."/>
            <person name="Zhang L."/>
            <person name="Li S."/>
            <person name="Dai H."/>
            <person name="Hamel J.F."/>
            <person name="Liu C."/>
            <person name="Yu Y."/>
            <person name="Liu S."/>
            <person name="Lin W."/>
            <person name="Guo K."/>
            <person name="Jin S."/>
            <person name="Xu P."/>
            <person name="Storey K.B."/>
            <person name="Huan P."/>
            <person name="Zhang T."/>
            <person name="Zhou Y."/>
            <person name="Zhang J."/>
            <person name="Lin C."/>
            <person name="Li X."/>
            <person name="Xing L."/>
            <person name="Huo D."/>
            <person name="Sun M."/>
            <person name="Wang L."/>
            <person name="Mercier A."/>
            <person name="Li F."/>
            <person name="Yang H."/>
            <person name="Xiang J."/>
        </authorList>
    </citation>
    <scope>NUCLEOTIDE SEQUENCE [LARGE SCALE GENOMIC DNA]</scope>
    <source>
        <strain evidence="3">Shaxun</strain>
        <tissue evidence="3">Muscle</tissue>
    </source>
</reference>
<organism evidence="3 4">
    <name type="scientific">Stichopus japonicus</name>
    <name type="common">Sea cucumber</name>
    <dbReference type="NCBI Taxonomy" id="307972"/>
    <lineage>
        <taxon>Eukaryota</taxon>
        <taxon>Metazoa</taxon>
        <taxon>Echinodermata</taxon>
        <taxon>Eleutherozoa</taxon>
        <taxon>Echinozoa</taxon>
        <taxon>Holothuroidea</taxon>
        <taxon>Aspidochirotacea</taxon>
        <taxon>Aspidochirotida</taxon>
        <taxon>Stichopodidae</taxon>
        <taxon>Apostichopus</taxon>
    </lineage>
</organism>
<evidence type="ECO:0000313" key="4">
    <source>
        <dbReference type="Proteomes" id="UP000230750"/>
    </source>
</evidence>
<dbReference type="PANTHER" id="PTHR48075">
    <property type="entry name" value="3-HYDROXYACYL-COA DEHYDROGENASE FAMILY PROTEIN"/>
    <property type="match status" value="1"/>
</dbReference>
<dbReference type="OrthoDB" id="2021159at2759"/>
<dbReference type="InterPro" id="IPR006176">
    <property type="entry name" value="3-OHacyl-CoA_DH_NAD-bd"/>
</dbReference>
<dbReference type="Pfam" id="PF02737">
    <property type="entry name" value="3HCDH_N"/>
    <property type="match status" value="1"/>
</dbReference>
<sequence length="273" mass="30997">MYSRCCLVFYGHDVVINDLNKLTLDRFPDELKKKKQQLQQSDLILDQPFSGTYHLEPDLEAAVEDVDFIIEAIQEDLGSKKLSFKSVHNTMQVKGVSNACRTDTVLLTSTINLRLEDVFSLTSDKERTLGLRFLHPVYFVQDVEVRYHEKTSADVMDKVTRFVEEDLPKSIFMRRAGEEPLLLSDTAITAMEEARREELRRQIRDPNIATVNFSLEAQRDSFPSLGPDDDEDDDDVGGRPDNLVFGHGGQPATQNALLDSPIKDHNLSEVLIL</sequence>
<dbReference type="InterPro" id="IPR036291">
    <property type="entry name" value="NAD(P)-bd_dom_sf"/>
</dbReference>
<dbReference type="GO" id="GO:0006631">
    <property type="term" value="P:fatty acid metabolic process"/>
    <property type="evidence" value="ECO:0007669"/>
    <property type="project" value="InterPro"/>
</dbReference>
<dbReference type="EMBL" id="MRZV01000031">
    <property type="protein sequence ID" value="PIK61490.1"/>
    <property type="molecule type" value="Genomic_DNA"/>
</dbReference>
<evidence type="ECO:0000259" key="2">
    <source>
        <dbReference type="Pfam" id="PF02737"/>
    </source>
</evidence>
<dbReference type="GO" id="GO:0070403">
    <property type="term" value="F:NAD+ binding"/>
    <property type="evidence" value="ECO:0007669"/>
    <property type="project" value="InterPro"/>
</dbReference>
<dbReference type="STRING" id="307972.A0A2G8LMT3"/>
<dbReference type="Gene3D" id="3.40.50.720">
    <property type="entry name" value="NAD(P)-binding Rossmann-like Domain"/>
    <property type="match status" value="1"/>
</dbReference>
<feature type="region of interest" description="Disordered" evidence="1">
    <location>
        <begin position="219"/>
        <end position="257"/>
    </location>
</feature>
<proteinExistence type="predicted"/>
<feature type="domain" description="3-hydroxyacyl-CoA dehydrogenase NAD binding" evidence="2">
    <location>
        <begin position="8"/>
        <end position="165"/>
    </location>
</feature>
<comment type="caution">
    <text evidence="3">The sequence shown here is derived from an EMBL/GenBank/DDBJ whole genome shotgun (WGS) entry which is preliminary data.</text>
</comment>
<keyword evidence="4" id="KW-1185">Reference proteome</keyword>
<dbReference type="AlphaFoldDB" id="A0A2G8LMT3"/>
<dbReference type="SUPFAM" id="SSF51735">
    <property type="entry name" value="NAD(P)-binding Rossmann-fold domains"/>
    <property type="match status" value="1"/>
</dbReference>
<dbReference type="PANTHER" id="PTHR48075:SF5">
    <property type="entry name" value="3-HYDROXYBUTYRYL-COA DEHYDROGENASE"/>
    <property type="match status" value="1"/>
</dbReference>
<dbReference type="GO" id="GO:0016491">
    <property type="term" value="F:oxidoreductase activity"/>
    <property type="evidence" value="ECO:0007669"/>
    <property type="project" value="TreeGrafter"/>
</dbReference>